<evidence type="ECO:0000313" key="2">
    <source>
        <dbReference type="Proteomes" id="UP000278962"/>
    </source>
</evidence>
<dbReference type="PANTHER" id="PTHR34408:SF1">
    <property type="entry name" value="GLYCOSYL HYDROLASE FAMILY 19 DOMAIN-CONTAINING PROTEIN HI_1415"/>
    <property type="match status" value="1"/>
</dbReference>
<protein>
    <submittedName>
        <fullName evidence="1">Putative chitinase</fullName>
    </submittedName>
</protein>
<dbReference type="InterPro" id="IPR052354">
    <property type="entry name" value="Cell_Wall_Dynamics_Protein"/>
</dbReference>
<dbReference type="Gene3D" id="1.10.530.10">
    <property type="match status" value="1"/>
</dbReference>
<sequence length="181" mass="19821">MSDTTISPAALRHVCPNLSAADAARIAAGLGEAFTRYGITTERRAAMAVAQWAHESANFRTSREYASGAAYEGRKDLGNTRRGDGVRFKGRGRIMITGRANYAAMGKALGLDLTAHPELLERSPYSELVSGQWWKDHGCNELCDKDDFVGLTRRINGGLNGLADRQLLYGRARQVDLRPHT</sequence>
<gene>
    <name evidence="1" type="ORF">C8N24_6595</name>
</gene>
<dbReference type="InterPro" id="IPR023346">
    <property type="entry name" value="Lysozyme-like_dom_sf"/>
</dbReference>
<accession>A0A660KV89</accession>
<dbReference type="EMBL" id="RBIL01000003">
    <property type="protein sequence ID" value="RKQ84964.1"/>
    <property type="molecule type" value="Genomic_DNA"/>
</dbReference>
<reference evidence="1 2" key="1">
    <citation type="submission" date="2018-10" db="EMBL/GenBank/DDBJ databases">
        <title>Genomic Encyclopedia of Archaeal and Bacterial Type Strains, Phase II (KMG-II): from individual species to whole genera.</title>
        <authorList>
            <person name="Goeker M."/>
        </authorList>
    </citation>
    <scope>NUCLEOTIDE SEQUENCE [LARGE SCALE GENOMIC DNA]</scope>
    <source>
        <strain evidence="1 2">DSM 14954</strain>
    </source>
</reference>
<dbReference type="AlphaFoldDB" id="A0A660KV89"/>
<dbReference type="Proteomes" id="UP000278962">
    <property type="component" value="Unassembled WGS sequence"/>
</dbReference>
<evidence type="ECO:0000313" key="1">
    <source>
        <dbReference type="EMBL" id="RKQ84964.1"/>
    </source>
</evidence>
<dbReference type="RefSeq" id="WP_147448109.1">
    <property type="nucleotide sequence ID" value="NZ_RBIL01000003.1"/>
</dbReference>
<name>A0A660KV89_9ACTN</name>
<dbReference type="PANTHER" id="PTHR34408">
    <property type="entry name" value="FAMILY PROTEIN, PUTATIVE-RELATED"/>
    <property type="match status" value="1"/>
</dbReference>
<comment type="caution">
    <text evidence="1">The sequence shown here is derived from an EMBL/GenBank/DDBJ whole genome shotgun (WGS) entry which is preliminary data.</text>
</comment>
<organism evidence="1 2">
    <name type="scientific">Solirubrobacter pauli</name>
    <dbReference type="NCBI Taxonomy" id="166793"/>
    <lineage>
        <taxon>Bacteria</taxon>
        <taxon>Bacillati</taxon>
        <taxon>Actinomycetota</taxon>
        <taxon>Thermoleophilia</taxon>
        <taxon>Solirubrobacterales</taxon>
        <taxon>Solirubrobacteraceae</taxon>
        <taxon>Solirubrobacter</taxon>
    </lineage>
</organism>
<dbReference type="OrthoDB" id="3809801at2"/>
<dbReference type="SUPFAM" id="SSF53955">
    <property type="entry name" value="Lysozyme-like"/>
    <property type="match status" value="1"/>
</dbReference>
<keyword evidence="2" id="KW-1185">Reference proteome</keyword>
<proteinExistence type="predicted"/>